<keyword evidence="3" id="KW-0808">Transferase</keyword>
<dbReference type="EMBL" id="QGMG01000001">
    <property type="protein sequence ID" value="TVY59535.1"/>
    <property type="molecule type" value="Genomic_DNA"/>
</dbReference>
<sequence length="478" mass="52771">MAEQEIPETLRDSDNMAEQELPEFLRDLDPASALAIARLQLPDLQTELAILRAARDEDKGETDEERVIREESEVLQQAITALHATIPKSSCVVCEDIFENPAMATTPCDHKFCRNCLQELFQRSQIDESLFPPRCCESMPLEQVRGFLTPELIAMHEEKKVEFETVDRSYCSDLQCHRFLRPENITRDLGICPACNKSTCTVCKTPAHEGGDCPRDASTQAVLRYGTEQGWRRCFSCRSLVEIAFGCNHITCRCGSEFCYRCGLVWDTCPCPLWNNARQLLLPRPRRLNGAVVVAPQPPPVAVIRQAAAPHLIPELDVAVGIEALRVPLRPAAPPAQLIIANAIPPPAEAPLPPAVLVVAPQHAPAAPPQAAQPRIITPQNDGVAPAEVEPVADAPRNVVPNVPQLHQPQAVPVIWDIAQQPNIAHLLLEGGPCNHRTRRRTMVVDENVATSVNSDGLETLALFFNFRRSAQTSYGKK</sequence>
<dbReference type="Gene3D" id="1.20.120.1750">
    <property type="match status" value="1"/>
</dbReference>
<evidence type="ECO:0000256" key="1">
    <source>
        <dbReference type="ARBA" id="ARBA00001798"/>
    </source>
</evidence>
<evidence type="ECO:0000256" key="5">
    <source>
        <dbReference type="ARBA" id="ARBA00022737"/>
    </source>
</evidence>
<reference evidence="12 13" key="1">
    <citation type="submission" date="2018-05" db="EMBL/GenBank/DDBJ databases">
        <title>Whole genome sequencing for identification of molecular markers to develop diagnostic detection tools for the regulated plant pathogen Lachnellula willkommii.</title>
        <authorList>
            <person name="Giroux E."/>
            <person name="Bilodeau G."/>
        </authorList>
    </citation>
    <scope>NUCLEOTIDE SEQUENCE [LARGE SCALE GENOMIC DNA]</scope>
    <source>
        <strain evidence="12 13">CBS 625.97</strain>
    </source>
</reference>
<keyword evidence="8" id="KW-0862">Zinc</keyword>
<dbReference type="PANTHER" id="PTHR11685">
    <property type="entry name" value="RBR FAMILY RING FINGER AND IBR DOMAIN-CONTAINING"/>
    <property type="match status" value="1"/>
</dbReference>
<dbReference type="InterPro" id="IPR013083">
    <property type="entry name" value="Znf_RING/FYVE/PHD"/>
</dbReference>
<organism evidence="12 13">
    <name type="scientific">Lachnellula cervina</name>
    <dbReference type="NCBI Taxonomy" id="1316786"/>
    <lineage>
        <taxon>Eukaryota</taxon>
        <taxon>Fungi</taxon>
        <taxon>Dikarya</taxon>
        <taxon>Ascomycota</taxon>
        <taxon>Pezizomycotina</taxon>
        <taxon>Leotiomycetes</taxon>
        <taxon>Helotiales</taxon>
        <taxon>Lachnaceae</taxon>
        <taxon>Lachnellula</taxon>
    </lineage>
</organism>
<evidence type="ECO:0000313" key="13">
    <source>
        <dbReference type="Proteomes" id="UP000481288"/>
    </source>
</evidence>
<dbReference type="InterPro" id="IPR002867">
    <property type="entry name" value="IBR_dom"/>
</dbReference>
<keyword evidence="12" id="KW-0347">Helicase</keyword>
<comment type="caution">
    <text evidence="12">The sequence shown here is derived from an EMBL/GenBank/DDBJ whole genome shotgun (WGS) entry which is preliminary data.</text>
</comment>
<evidence type="ECO:0000259" key="11">
    <source>
        <dbReference type="PROSITE" id="PS51873"/>
    </source>
</evidence>
<dbReference type="InterPro" id="IPR017907">
    <property type="entry name" value="Znf_RING_CS"/>
</dbReference>
<gene>
    <name evidence="12" type="ORF">LCER1_G000119</name>
</gene>
<dbReference type="Pfam" id="PF01485">
    <property type="entry name" value="IBR"/>
    <property type="match status" value="1"/>
</dbReference>
<proteinExistence type="predicted"/>
<evidence type="ECO:0000256" key="9">
    <source>
        <dbReference type="PROSITE-ProRule" id="PRU00175"/>
    </source>
</evidence>
<keyword evidence="12" id="KW-0547">Nucleotide-binding</keyword>
<dbReference type="PROSITE" id="PS51873">
    <property type="entry name" value="TRIAD"/>
    <property type="match status" value="1"/>
</dbReference>
<keyword evidence="4" id="KW-0479">Metal-binding</keyword>
<dbReference type="PROSITE" id="PS50089">
    <property type="entry name" value="ZF_RING_2"/>
    <property type="match status" value="1"/>
</dbReference>
<name>A0A7D8YSD4_9HELO</name>
<evidence type="ECO:0000256" key="8">
    <source>
        <dbReference type="ARBA" id="ARBA00022833"/>
    </source>
</evidence>
<keyword evidence="5" id="KW-0677">Repeat</keyword>
<dbReference type="AlphaFoldDB" id="A0A7D8YSD4"/>
<dbReference type="Proteomes" id="UP000481288">
    <property type="component" value="Unassembled WGS sequence"/>
</dbReference>
<feature type="domain" description="RING-type" evidence="10">
    <location>
        <begin position="91"/>
        <end position="135"/>
    </location>
</feature>
<accession>A0A7D8YSD4</accession>
<keyword evidence="6 9" id="KW-0863">Zinc-finger</keyword>
<dbReference type="CDD" id="cd22584">
    <property type="entry name" value="Rcat_RBR_unk"/>
    <property type="match status" value="1"/>
</dbReference>
<dbReference type="PROSITE" id="PS00518">
    <property type="entry name" value="ZF_RING_1"/>
    <property type="match status" value="1"/>
</dbReference>
<dbReference type="Gene3D" id="3.30.40.10">
    <property type="entry name" value="Zinc/RING finger domain, C3HC4 (zinc finger)"/>
    <property type="match status" value="1"/>
</dbReference>
<evidence type="ECO:0000256" key="2">
    <source>
        <dbReference type="ARBA" id="ARBA00012251"/>
    </source>
</evidence>
<evidence type="ECO:0000256" key="7">
    <source>
        <dbReference type="ARBA" id="ARBA00022786"/>
    </source>
</evidence>
<evidence type="ECO:0000256" key="6">
    <source>
        <dbReference type="ARBA" id="ARBA00022771"/>
    </source>
</evidence>
<protein>
    <recommendedName>
        <fullName evidence="2">RBR-type E3 ubiquitin transferase</fullName>
        <ecNumber evidence="2">2.3.2.31</ecNumber>
    </recommendedName>
</protein>
<keyword evidence="12" id="KW-0378">Hydrolase</keyword>
<dbReference type="EC" id="2.3.2.31" evidence="2"/>
<dbReference type="GO" id="GO:0008270">
    <property type="term" value="F:zinc ion binding"/>
    <property type="evidence" value="ECO:0007669"/>
    <property type="project" value="UniProtKB-KW"/>
</dbReference>
<dbReference type="SUPFAM" id="SSF57850">
    <property type="entry name" value="RING/U-box"/>
    <property type="match status" value="2"/>
</dbReference>
<dbReference type="InterPro" id="IPR001841">
    <property type="entry name" value="Znf_RING"/>
</dbReference>
<dbReference type="Pfam" id="PF13923">
    <property type="entry name" value="zf-C3HC4_2"/>
    <property type="match status" value="1"/>
</dbReference>
<keyword evidence="7" id="KW-0833">Ubl conjugation pathway</keyword>
<dbReference type="InterPro" id="IPR031127">
    <property type="entry name" value="E3_UB_ligase_RBR"/>
</dbReference>
<dbReference type="GO" id="GO:0061630">
    <property type="term" value="F:ubiquitin protein ligase activity"/>
    <property type="evidence" value="ECO:0007669"/>
    <property type="project" value="UniProtKB-EC"/>
</dbReference>
<dbReference type="InterPro" id="IPR044066">
    <property type="entry name" value="TRIAD_supradom"/>
</dbReference>
<evidence type="ECO:0000259" key="10">
    <source>
        <dbReference type="PROSITE" id="PS50089"/>
    </source>
</evidence>
<keyword evidence="13" id="KW-1185">Reference proteome</keyword>
<dbReference type="CDD" id="cd20335">
    <property type="entry name" value="BRcat_RBR"/>
    <property type="match status" value="1"/>
</dbReference>
<feature type="domain" description="RING-type" evidence="11">
    <location>
        <begin position="87"/>
        <end position="280"/>
    </location>
</feature>
<dbReference type="GO" id="GO:0016567">
    <property type="term" value="P:protein ubiquitination"/>
    <property type="evidence" value="ECO:0007669"/>
    <property type="project" value="InterPro"/>
</dbReference>
<dbReference type="GO" id="GO:0004386">
    <property type="term" value="F:helicase activity"/>
    <property type="evidence" value="ECO:0007669"/>
    <property type="project" value="UniProtKB-KW"/>
</dbReference>
<evidence type="ECO:0000256" key="3">
    <source>
        <dbReference type="ARBA" id="ARBA00022679"/>
    </source>
</evidence>
<keyword evidence="12" id="KW-0067">ATP-binding</keyword>
<evidence type="ECO:0000256" key="4">
    <source>
        <dbReference type="ARBA" id="ARBA00022723"/>
    </source>
</evidence>
<comment type="catalytic activity">
    <reaction evidence="1">
        <text>[E2 ubiquitin-conjugating enzyme]-S-ubiquitinyl-L-cysteine + [acceptor protein]-L-lysine = [E2 ubiquitin-conjugating enzyme]-L-cysteine + [acceptor protein]-N(6)-ubiquitinyl-L-lysine.</text>
        <dbReference type="EC" id="2.3.2.31"/>
    </reaction>
</comment>
<evidence type="ECO:0000313" key="12">
    <source>
        <dbReference type="EMBL" id="TVY59535.1"/>
    </source>
</evidence>
<dbReference type="OrthoDB" id="9977870at2759"/>